<dbReference type="PANTHER" id="PTHR40547">
    <property type="entry name" value="SLL0298 PROTEIN"/>
    <property type="match status" value="1"/>
</dbReference>
<dbReference type="InterPro" id="IPR018639">
    <property type="entry name" value="DUF2062"/>
</dbReference>
<feature type="transmembrane region" description="Helical" evidence="1">
    <location>
        <begin position="141"/>
        <end position="170"/>
    </location>
</feature>
<reference evidence="3 4" key="1">
    <citation type="submission" date="2017-02" db="EMBL/GenBank/DDBJ databases">
        <title>Draft genome sequence of Moraxella lincolnii CCUG 9405T type strain.</title>
        <authorList>
            <person name="Salva-Serra F."/>
            <person name="Engstrom-Jakobsson H."/>
            <person name="Thorell K."/>
            <person name="Jaen-Luchoro D."/>
            <person name="Gonzales-Siles L."/>
            <person name="Karlsson R."/>
            <person name="Yazdan S."/>
            <person name="Boulund F."/>
            <person name="Johnning A."/>
            <person name="Engstrand L."/>
            <person name="Kristiansson E."/>
            <person name="Moore E."/>
        </authorList>
    </citation>
    <scope>NUCLEOTIDE SEQUENCE [LARGE SCALE GENOMIC DNA]</scope>
    <source>
        <strain evidence="3 4">CCUG 9405</strain>
    </source>
</reference>
<dbReference type="AlphaFoldDB" id="A0A1T0CD07"/>
<name>A0A1T0CD07_9GAMM</name>
<keyword evidence="4" id="KW-1185">Reference proteome</keyword>
<organism evidence="3 4">
    <name type="scientific">Lwoffella lincolnii</name>
    <dbReference type="NCBI Taxonomy" id="90241"/>
    <lineage>
        <taxon>Bacteria</taxon>
        <taxon>Pseudomonadati</taxon>
        <taxon>Pseudomonadota</taxon>
        <taxon>Gammaproteobacteria</taxon>
        <taxon>Moraxellales</taxon>
        <taxon>Moraxellaceae</taxon>
        <taxon>Lwoffella</taxon>
    </lineage>
</organism>
<keyword evidence="1" id="KW-0812">Transmembrane</keyword>
<feature type="domain" description="DUF2062" evidence="2">
    <location>
        <begin position="24"/>
        <end position="179"/>
    </location>
</feature>
<evidence type="ECO:0000313" key="3">
    <source>
        <dbReference type="EMBL" id="OOS20222.1"/>
    </source>
</evidence>
<accession>A0A1T0CD07</accession>
<dbReference type="PANTHER" id="PTHR40547:SF1">
    <property type="entry name" value="SLL0298 PROTEIN"/>
    <property type="match status" value="1"/>
</dbReference>
<feature type="transmembrane region" description="Helical" evidence="1">
    <location>
        <begin position="111"/>
        <end position="129"/>
    </location>
</feature>
<dbReference type="EMBL" id="MUYT01000009">
    <property type="protein sequence ID" value="OOS20222.1"/>
    <property type="molecule type" value="Genomic_DNA"/>
</dbReference>
<dbReference type="Pfam" id="PF09835">
    <property type="entry name" value="DUF2062"/>
    <property type="match status" value="1"/>
</dbReference>
<sequence length="195" mass="22549">MVPTKKLKNWLPTPEQIMQTKGLQPFAHYLSDPRLWHFNRRCLNKAVYVGVMSAFFPLPGQTLVALIFSLYFRANVPFAVALTWITNPITTIPVFYASYYVGAKILGKQIIGFRQIGHMLSDLSLWIFADGVNPFITYQHVFSLSAFCLGLLILAVITSLVCGLTFRFFWQYKIIRTWQKRHGHRPAHLLDKHKY</sequence>
<dbReference type="Proteomes" id="UP000191094">
    <property type="component" value="Unassembled WGS sequence"/>
</dbReference>
<feature type="transmembrane region" description="Helical" evidence="1">
    <location>
        <begin position="46"/>
        <end position="72"/>
    </location>
</feature>
<proteinExistence type="predicted"/>
<keyword evidence="1" id="KW-0472">Membrane</keyword>
<evidence type="ECO:0000313" key="4">
    <source>
        <dbReference type="Proteomes" id="UP000191094"/>
    </source>
</evidence>
<feature type="transmembrane region" description="Helical" evidence="1">
    <location>
        <begin position="78"/>
        <end position="99"/>
    </location>
</feature>
<dbReference type="STRING" id="90241.B0682_07455"/>
<protein>
    <recommendedName>
        <fullName evidence="2">DUF2062 domain-containing protein</fullName>
    </recommendedName>
</protein>
<comment type="caution">
    <text evidence="3">The sequence shown here is derived from an EMBL/GenBank/DDBJ whole genome shotgun (WGS) entry which is preliminary data.</text>
</comment>
<evidence type="ECO:0000256" key="1">
    <source>
        <dbReference type="SAM" id="Phobius"/>
    </source>
</evidence>
<keyword evidence="1" id="KW-1133">Transmembrane helix</keyword>
<gene>
    <name evidence="3" type="ORF">B0682_07455</name>
</gene>
<evidence type="ECO:0000259" key="2">
    <source>
        <dbReference type="Pfam" id="PF09835"/>
    </source>
</evidence>